<gene>
    <name evidence="1" type="ORF">CR513_50156</name>
</gene>
<evidence type="ECO:0000313" key="2">
    <source>
        <dbReference type="Proteomes" id="UP000257109"/>
    </source>
</evidence>
<evidence type="ECO:0000313" key="1">
    <source>
        <dbReference type="EMBL" id="RDX70589.1"/>
    </source>
</evidence>
<comment type="caution">
    <text evidence="1">The sequence shown here is derived from an EMBL/GenBank/DDBJ whole genome shotgun (WGS) entry which is preliminary data.</text>
</comment>
<reference evidence="1" key="1">
    <citation type="submission" date="2018-05" db="EMBL/GenBank/DDBJ databases">
        <title>Draft genome of Mucuna pruriens seed.</title>
        <authorList>
            <person name="Nnadi N.E."/>
            <person name="Vos R."/>
            <person name="Hasami M.H."/>
            <person name="Devisetty U.K."/>
            <person name="Aguiy J.C."/>
        </authorList>
    </citation>
    <scope>NUCLEOTIDE SEQUENCE [LARGE SCALE GENOMIC DNA]</scope>
    <source>
        <strain evidence="1">JCA_2017</strain>
    </source>
</reference>
<accession>A0A371EX63</accession>
<feature type="non-terminal residue" evidence="1">
    <location>
        <position position="1"/>
    </location>
</feature>
<keyword evidence="2" id="KW-1185">Reference proteome</keyword>
<sequence>MFWWQRNSSRNEPKFGTIYYTKIKRFKYFPHPKRKWGPHYNIQGYSKDLNFNKELWRELAMLCVAEAEHKLHKENPLSSSRYLEGHTGWTQYESVGPKPKESNQWCNLE</sequence>
<dbReference type="EMBL" id="QJKJ01011647">
    <property type="protein sequence ID" value="RDX70589.1"/>
    <property type="molecule type" value="Genomic_DNA"/>
</dbReference>
<protein>
    <submittedName>
        <fullName evidence="1">Uncharacterized protein</fullName>
    </submittedName>
</protein>
<name>A0A371EX63_MUCPR</name>
<dbReference type="Proteomes" id="UP000257109">
    <property type="component" value="Unassembled WGS sequence"/>
</dbReference>
<organism evidence="1 2">
    <name type="scientific">Mucuna pruriens</name>
    <name type="common">Velvet bean</name>
    <name type="synonym">Dolichos pruriens</name>
    <dbReference type="NCBI Taxonomy" id="157652"/>
    <lineage>
        <taxon>Eukaryota</taxon>
        <taxon>Viridiplantae</taxon>
        <taxon>Streptophyta</taxon>
        <taxon>Embryophyta</taxon>
        <taxon>Tracheophyta</taxon>
        <taxon>Spermatophyta</taxon>
        <taxon>Magnoliopsida</taxon>
        <taxon>eudicotyledons</taxon>
        <taxon>Gunneridae</taxon>
        <taxon>Pentapetalae</taxon>
        <taxon>rosids</taxon>
        <taxon>fabids</taxon>
        <taxon>Fabales</taxon>
        <taxon>Fabaceae</taxon>
        <taxon>Papilionoideae</taxon>
        <taxon>50 kb inversion clade</taxon>
        <taxon>NPAAA clade</taxon>
        <taxon>indigoferoid/millettioid clade</taxon>
        <taxon>Phaseoleae</taxon>
        <taxon>Mucuna</taxon>
    </lineage>
</organism>
<dbReference type="AlphaFoldDB" id="A0A371EX63"/>
<proteinExistence type="predicted"/>